<dbReference type="GO" id="GO:0016020">
    <property type="term" value="C:membrane"/>
    <property type="evidence" value="ECO:0000318"/>
    <property type="project" value="GO_Central"/>
</dbReference>
<accession>A0A0Q3R7D9</accession>
<protein>
    <recommendedName>
        <fullName evidence="5">RING-CH-type domain-containing protein</fullName>
    </recommendedName>
</protein>
<evidence type="ECO:0000256" key="1">
    <source>
        <dbReference type="ARBA" id="ARBA00022723"/>
    </source>
</evidence>
<evidence type="ECO:0000256" key="4">
    <source>
        <dbReference type="SAM" id="Phobius"/>
    </source>
</evidence>
<dbReference type="Gramene" id="PNT72600">
    <property type="protein sequence ID" value="PNT72600"/>
    <property type="gene ID" value="BRADI_2g46835v3"/>
</dbReference>
<keyword evidence="1" id="KW-0479">Metal-binding</keyword>
<name>A0A0Q3R7D9_BRADI</name>
<feature type="transmembrane region" description="Helical" evidence="4">
    <location>
        <begin position="190"/>
        <end position="209"/>
    </location>
</feature>
<reference evidence="6 7" key="1">
    <citation type="journal article" date="2010" name="Nature">
        <title>Genome sequencing and analysis of the model grass Brachypodium distachyon.</title>
        <authorList>
            <consortium name="International Brachypodium Initiative"/>
        </authorList>
    </citation>
    <scope>NUCLEOTIDE SEQUENCE [LARGE SCALE GENOMIC DNA]</scope>
    <source>
        <strain evidence="6 7">Bd21</strain>
    </source>
</reference>
<dbReference type="EMBL" id="CM000881">
    <property type="protein sequence ID" value="KQK09230.1"/>
    <property type="molecule type" value="Genomic_DNA"/>
</dbReference>
<dbReference type="PROSITE" id="PS51292">
    <property type="entry name" value="ZF_RING_CH"/>
    <property type="match status" value="1"/>
</dbReference>
<keyword evidence="8" id="KW-1185">Reference proteome</keyword>
<evidence type="ECO:0000259" key="5">
    <source>
        <dbReference type="PROSITE" id="PS51292"/>
    </source>
</evidence>
<keyword evidence="3" id="KW-0862">Zinc</keyword>
<dbReference type="InterPro" id="IPR033275">
    <property type="entry name" value="MARCH-like"/>
</dbReference>
<keyword evidence="2" id="KW-0863">Zinc-finger</keyword>
<proteinExistence type="predicted"/>
<gene>
    <name evidence="7" type="primary">LOC100844675</name>
    <name evidence="6" type="ORF">BRADI_2g46835v3</name>
</gene>
<dbReference type="InterPro" id="IPR011016">
    <property type="entry name" value="Znf_RING-CH"/>
</dbReference>
<dbReference type="EnsemblPlants" id="KQK09234">
    <property type="protein sequence ID" value="KQK09234"/>
    <property type="gene ID" value="BRADI_2g46835v3"/>
</dbReference>
<evidence type="ECO:0000313" key="7">
    <source>
        <dbReference type="EnsemblPlants" id="KQK09230"/>
    </source>
</evidence>
<dbReference type="CDD" id="cd16495">
    <property type="entry name" value="RING_CH-C4HC3_MARCH"/>
    <property type="match status" value="1"/>
</dbReference>
<keyword evidence="4" id="KW-1133">Transmembrane helix</keyword>
<reference evidence="6" key="2">
    <citation type="submission" date="2017-06" db="EMBL/GenBank/DDBJ databases">
        <title>WGS assembly of Brachypodium distachyon.</title>
        <authorList>
            <consortium name="The International Brachypodium Initiative"/>
            <person name="Lucas S."/>
            <person name="Harmon-Smith M."/>
            <person name="Lail K."/>
            <person name="Tice H."/>
            <person name="Grimwood J."/>
            <person name="Bruce D."/>
            <person name="Barry K."/>
            <person name="Shu S."/>
            <person name="Lindquist E."/>
            <person name="Wang M."/>
            <person name="Pitluck S."/>
            <person name="Vogel J.P."/>
            <person name="Garvin D.F."/>
            <person name="Mockler T.C."/>
            <person name="Schmutz J."/>
            <person name="Rokhsar D."/>
            <person name="Bevan M.W."/>
        </authorList>
    </citation>
    <scope>NUCLEOTIDE SEQUENCE</scope>
    <source>
        <strain evidence="6">Bd21</strain>
    </source>
</reference>
<dbReference type="PANTHER" id="PTHR23012">
    <property type="entry name" value="RING/FYVE/PHD ZINC FINGER DOMAIN-CONTAINING"/>
    <property type="match status" value="1"/>
</dbReference>
<evidence type="ECO:0000313" key="6">
    <source>
        <dbReference type="EMBL" id="KQK09234.1"/>
    </source>
</evidence>
<evidence type="ECO:0000256" key="3">
    <source>
        <dbReference type="ARBA" id="ARBA00022833"/>
    </source>
</evidence>
<dbReference type="Gramene" id="PNT72602">
    <property type="protein sequence ID" value="PNT72602"/>
    <property type="gene ID" value="BRADI_2g46835v3"/>
</dbReference>
<dbReference type="EMBL" id="CM000881">
    <property type="protein sequence ID" value="PNT72602.1"/>
    <property type="molecule type" value="Genomic_DNA"/>
</dbReference>
<dbReference type="PANTHER" id="PTHR23012:SF163">
    <property type="entry name" value="PROTEIN BINDING PROTEIN"/>
    <property type="match status" value="1"/>
</dbReference>
<dbReference type="Proteomes" id="UP000008810">
    <property type="component" value="Chromosome 2"/>
</dbReference>
<dbReference type="EMBL" id="CM000881">
    <property type="protein sequence ID" value="PNT72600.1"/>
    <property type="molecule type" value="Genomic_DNA"/>
</dbReference>
<evidence type="ECO:0000313" key="8">
    <source>
        <dbReference type="Proteomes" id="UP000008810"/>
    </source>
</evidence>
<dbReference type="GO" id="GO:0008270">
    <property type="term" value="F:zinc ion binding"/>
    <property type="evidence" value="ECO:0007669"/>
    <property type="project" value="UniProtKB-KW"/>
</dbReference>
<evidence type="ECO:0000256" key="2">
    <source>
        <dbReference type="ARBA" id="ARBA00022771"/>
    </source>
</evidence>
<dbReference type="InterPro" id="IPR022143">
    <property type="entry name" value="DUF3675"/>
</dbReference>
<dbReference type="EnsemblPlants" id="PNT72602">
    <property type="protein sequence ID" value="PNT72602"/>
    <property type="gene ID" value="BRADI_2g46835v3"/>
</dbReference>
<feature type="domain" description="RING-CH-type" evidence="5">
    <location>
        <begin position="65"/>
        <end position="125"/>
    </location>
</feature>
<dbReference type="Gramene" id="KQK09230">
    <property type="protein sequence ID" value="KQK09230"/>
    <property type="gene ID" value="BRADI_2g46835v3"/>
</dbReference>
<dbReference type="Pfam" id="PF12428">
    <property type="entry name" value="DUF3675"/>
    <property type="match status" value="1"/>
</dbReference>
<dbReference type="GO" id="GO:0004842">
    <property type="term" value="F:ubiquitin-protein transferase activity"/>
    <property type="evidence" value="ECO:0000318"/>
    <property type="project" value="GO_Central"/>
</dbReference>
<dbReference type="AlphaFoldDB" id="A0A0Q3R7D9"/>
<dbReference type="KEGG" id="bdi:100844675"/>
<dbReference type="SMART" id="SM00744">
    <property type="entry name" value="RINGv"/>
    <property type="match status" value="1"/>
</dbReference>
<dbReference type="RefSeq" id="XP_014755152.1">
    <property type="nucleotide sequence ID" value="XM_014899666.2"/>
</dbReference>
<reference evidence="7" key="3">
    <citation type="submission" date="2018-08" db="UniProtKB">
        <authorList>
            <consortium name="EnsemblPlants"/>
        </authorList>
    </citation>
    <scope>IDENTIFICATION</scope>
    <source>
        <strain evidence="7">cv. Bd21</strain>
    </source>
</reference>
<dbReference type="OrthoDB" id="273089at2759"/>
<dbReference type="GeneID" id="100844675"/>
<keyword evidence="4" id="KW-0472">Membrane</keyword>
<dbReference type="SUPFAM" id="SSF57850">
    <property type="entry name" value="RING/U-box"/>
    <property type="match status" value="1"/>
</dbReference>
<dbReference type="ExpressionAtlas" id="A0A0Q3R7D9">
    <property type="expression patterns" value="baseline"/>
</dbReference>
<dbReference type="RefSeq" id="XP_014755153.1">
    <property type="nucleotide sequence ID" value="XM_014899667.2"/>
</dbReference>
<keyword evidence="4" id="KW-0812">Transmembrane</keyword>
<dbReference type="RefSeq" id="XP_010232154.1">
    <property type="nucleotide sequence ID" value="XM_010233852.3"/>
</dbReference>
<dbReference type="FunFam" id="3.30.40.10:FF:000146">
    <property type="entry name" value="RING/FYVE/PHD zinc finger protein"/>
    <property type="match status" value="1"/>
</dbReference>
<sequence length="285" mass="31179">MFTILVSKELIYSRMADHFTLITGRMITEATIQSAIRDAFDVPSVKAACDHHDPSAPDDVQDGRTMSGIVVECRICQEEGDEAYMETPCSCKGSLKYAHRICIQRWCNEKGDIICEICLQQFTPNYSAPLKLFRIGRNSIIFSRTAGETSGNLNANHGQENVLHTADHAVGTSSFVSEGSNPKGATYCRVIAIALMVLLVFRDAISLVLGGPEVYSMVLITLLMLRTAGIVIPIYIILISVVTLLHRFNQQQGVHEATPVLVPGGAEGLQSLQPVPPQQHVISIQ</sequence>
<dbReference type="EnsemblPlants" id="KQK09230">
    <property type="protein sequence ID" value="KQK09230"/>
    <property type="gene ID" value="BRADI_2g46835v3"/>
</dbReference>
<organism evidence="6">
    <name type="scientific">Brachypodium distachyon</name>
    <name type="common">Purple false brome</name>
    <name type="synonym">Trachynia distachya</name>
    <dbReference type="NCBI Taxonomy" id="15368"/>
    <lineage>
        <taxon>Eukaryota</taxon>
        <taxon>Viridiplantae</taxon>
        <taxon>Streptophyta</taxon>
        <taxon>Embryophyta</taxon>
        <taxon>Tracheophyta</taxon>
        <taxon>Spermatophyta</taxon>
        <taxon>Magnoliopsida</taxon>
        <taxon>Liliopsida</taxon>
        <taxon>Poales</taxon>
        <taxon>Poaceae</taxon>
        <taxon>BOP clade</taxon>
        <taxon>Pooideae</taxon>
        <taxon>Stipodae</taxon>
        <taxon>Brachypodieae</taxon>
        <taxon>Brachypodium</taxon>
    </lineage>
</organism>
<dbReference type="EnsemblPlants" id="PNT72600">
    <property type="protein sequence ID" value="PNT72600"/>
    <property type="gene ID" value="BRADI_2g46835v3"/>
</dbReference>
<dbReference type="Gene3D" id="3.30.40.10">
    <property type="entry name" value="Zinc/RING finger domain, C3HC4 (zinc finger)"/>
    <property type="match status" value="1"/>
</dbReference>
<feature type="transmembrane region" description="Helical" evidence="4">
    <location>
        <begin position="215"/>
        <end position="245"/>
    </location>
</feature>
<dbReference type="STRING" id="15368.A0A0Q3R7D9"/>
<dbReference type="Pfam" id="PF12906">
    <property type="entry name" value="RINGv"/>
    <property type="match status" value="1"/>
</dbReference>
<dbReference type="GO" id="GO:0016567">
    <property type="term" value="P:protein ubiquitination"/>
    <property type="evidence" value="ECO:0000318"/>
    <property type="project" value="GO_Central"/>
</dbReference>
<dbReference type="Gramene" id="KQK09234">
    <property type="protein sequence ID" value="KQK09234"/>
    <property type="gene ID" value="BRADI_2g46835v3"/>
</dbReference>
<dbReference type="EMBL" id="CM000881">
    <property type="protein sequence ID" value="KQK09234.1"/>
    <property type="molecule type" value="Genomic_DNA"/>
</dbReference>
<dbReference type="InterPro" id="IPR013083">
    <property type="entry name" value="Znf_RING/FYVE/PHD"/>
</dbReference>